<accession>A0A4Y2WH48</accession>
<protein>
    <submittedName>
        <fullName evidence="2">Uncharacterized protein</fullName>
    </submittedName>
</protein>
<sequence length="103" mass="11796">MTRATLELATSSFACWWHYSLPTGPLLTLHSSWVGRPSVGIFAPRHRVDVWPPRCDLTCNRHQYTTDLQWNGVSNLEPSNSMADTLPLGHRSYKDGRDRPLYQ</sequence>
<dbReference type="EMBL" id="BGPR01059783">
    <property type="protein sequence ID" value="GBO35742.1"/>
    <property type="molecule type" value="Genomic_DNA"/>
</dbReference>
<name>A0A4Y2WH48_ARAVE</name>
<keyword evidence="3" id="KW-1185">Reference proteome</keyword>
<organism evidence="2 3">
    <name type="scientific">Araneus ventricosus</name>
    <name type="common">Orbweaver spider</name>
    <name type="synonym">Epeira ventricosa</name>
    <dbReference type="NCBI Taxonomy" id="182803"/>
    <lineage>
        <taxon>Eukaryota</taxon>
        <taxon>Metazoa</taxon>
        <taxon>Ecdysozoa</taxon>
        <taxon>Arthropoda</taxon>
        <taxon>Chelicerata</taxon>
        <taxon>Arachnida</taxon>
        <taxon>Araneae</taxon>
        <taxon>Araneomorphae</taxon>
        <taxon>Entelegynae</taxon>
        <taxon>Araneoidea</taxon>
        <taxon>Araneidae</taxon>
        <taxon>Araneus</taxon>
    </lineage>
</organism>
<evidence type="ECO:0000313" key="2">
    <source>
        <dbReference type="EMBL" id="GBO35742.1"/>
    </source>
</evidence>
<gene>
    <name evidence="2" type="ORF">AVEN_144084_1</name>
</gene>
<dbReference type="AlphaFoldDB" id="A0A4Y2WH48"/>
<comment type="caution">
    <text evidence="2">The sequence shown here is derived from an EMBL/GenBank/DDBJ whole genome shotgun (WGS) entry which is preliminary data.</text>
</comment>
<proteinExistence type="predicted"/>
<feature type="region of interest" description="Disordered" evidence="1">
    <location>
        <begin position="78"/>
        <end position="103"/>
    </location>
</feature>
<reference evidence="2 3" key="1">
    <citation type="journal article" date="2019" name="Sci. Rep.">
        <title>Orb-weaving spider Araneus ventricosus genome elucidates the spidroin gene catalogue.</title>
        <authorList>
            <person name="Kono N."/>
            <person name="Nakamura H."/>
            <person name="Ohtoshi R."/>
            <person name="Moran D.A.P."/>
            <person name="Shinohara A."/>
            <person name="Yoshida Y."/>
            <person name="Fujiwara M."/>
            <person name="Mori M."/>
            <person name="Tomita M."/>
            <person name="Arakawa K."/>
        </authorList>
    </citation>
    <scope>NUCLEOTIDE SEQUENCE [LARGE SCALE GENOMIC DNA]</scope>
</reference>
<evidence type="ECO:0000313" key="3">
    <source>
        <dbReference type="Proteomes" id="UP000499080"/>
    </source>
</evidence>
<dbReference type="Proteomes" id="UP000499080">
    <property type="component" value="Unassembled WGS sequence"/>
</dbReference>
<evidence type="ECO:0000256" key="1">
    <source>
        <dbReference type="SAM" id="MobiDB-lite"/>
    </source>
</evidence>
<feature type="compositionally biased region" description="Basic and acidic residues" evidence="1">
    <location>
        <begin position="92"/>
        <end position="103"/>
    </location>
</feature>